<evidence type="ECO:0000256" key="1">
    <source>
        <dbReference type="SAM" id="MobiDB-lite"/>
    </source>
</evidence>
<evidence type="ECO:0000313" key="2">
    <source>
        <dbReference type="EMBL" id="KKB63733.1"/>
    </source>
</evidence>
<keyword evidence="3" id="KW-1185">Reference proteome</keyword>
<feature type="region of interest" description="Disordered" evidence="1">
    <location>
        <begin position="1"/>
        <end position="23"/>
    </location>
</feature>
<name>A0A0F5K0W0_9BURK</name>
<dbReference type="AlphaFoldDB" id="A0A0F5K0W0"/>
<gene>
    <name evidence="2" type="ORF">WM40_10500</name>
</gene>
<feature type="compositionally biased region" description="Basic residues" evidence="1">
    <location>
        <begin position="1"/>
        <end position="10"/>
    </location>
</feature>
<dbReference type="Proteomes" id="UP000033618">
    <property type="component" value="Unassembled WGS sequence"/>
</dbReference>
<organism evidence="2 3">
    <name type="scientific">Robbsia andropogonis</name>
    <dbReference type="NCBI Taxonomy" id="28092"/>
    <lineage>
        <taxon>Bacteria</taxon>
        <taxon>Pseudomonadati</taxon>
        <taxon>Pseudomonadota</taxon>
        <taxon>Betaproteobacteria</taxon>
        <taxon>Burkholderiales</taxon>
        <taxon>Burkholderiaceae</taxon>
        <taxon>Robbsia</taxon>
    </lineage>
</organism>
<comment type="caution">
    <text evidence="2">The sequence shown here is derived from an EMBL/GenBank/DDBJ whole genome shotgun (WGS) entry which is preliminary data.</text>
</comment>
<proteinExistence type="predicted"/>
<sequence>MNQAQIRKKFRDSEQAADRPRTTSDELAAWIAGHSAHLEPSDLEFLISVGRTLYAAEAEKRWRDAW</sequence>
<reference evidence="2 3" key="1">
    <citation type="submission" date="2015-03" db="EMBL/GenBank/DDBJ databases">
        <title>Draft Genome Sequence of Burkholderia andropogonis type strain ICMP2807, isolated from Sorghum bicolor.</title>
        <authorList>
            <person name="Lopes-Santos L."/>
            <person name="Castro D.B."/>
            <person name="Ottoboni L.M."/>
            <person name="Park D."/>
            <person name="Weirc B.S."/>
            <person name="Destefano S.A."/>
        </authorList>
    </citation>
    <scope>NUCLEOTIDE SEQUENCE [LARGE SCALE GENOMIC DNA]</scope>
    <source>
        <strain evidence="2 3">ICMP2807</strain>
    </source>
</reference>
<feature type="compositionally biased region" description="Basic and acidic residues" evidence="1">
    <location>
        <begin position="11"/>
        <end position="23"/>
    </location>
</feature>
<dbReference type="OrthoDB" id="6400324at2"/>
<evidence type="ECO:0000313" key="3">
    <source>
        <dbReference type="Proteomes" id="UP000033618"/>
    </source>
</evidence>
<dbReference type="RefSeq" id="WP_024903832.1">
    <property type="nucleotide sequence ID" value="NZ_CP139166.1"/>
</dbReference>
<dbReference type="EMBL" id="LAQU01000008">
    <property type="protein sequence ID" value="KKB63733.1"/>
    <property type="molecule type" value="Genomic_DNA"/>
</dbReference>
<dbReference type="PATRIC" id="fig|28092.6.peg.2476"/>
<accession>A0A0F5K0W0</accession>
<protein>
    <recommendedName>
        <fullName evidence="4">DNA-binding protein</fullName>
    </recommendedName>
</protein>
<evidence type="ECO:0008006" key="4">
    <source>
        <dbReference type="Google" id="ProtNLM"/>
    </source>
</evidence>